<gene>
    <name evidence="11" type="ORF">MNOR_LOCUS12360</name>
</gene>
<keyword evidence="12" id="KW-1185">Reference proteome</keyword>
<dbReference type="InterPro" id="IPR050754">
    <property type="entry name" value="FKBP4/5/8-like"/>
</dbReference>
<dbReference type="InterPro" id="IPR019734">
    <property type="entry name" value="TPR_rpt"/>
</dbReference>
<organism evidence="11 12">
    <name type="scientific">Meganyctiphanes norvegica</name>
    <name type="common">Northern krill</name>
    <name type="synonym">Thysanopoda norvegica</name>
    <dbReference type="NCBI Taxonomy" id="48144"/>
    <lineage>
        <taxon>Eukaryota</taxon>
        <taxon>Metazoa</taxon>
        <taxon>Ecdysozoa</taxon>
        <taxon>Arthropoda</taxon>
        <taxon>Crustacea</taxon>
        <taxon>Multicrustacea</taxon>
        <taxon>Malacostraca</taxon>
        <taxon>Eumalacostraca</taxon>
        <taxon>Eucarida</taxon>
        <taxon>Euphausiacea</taxon>
        <taxon>Euphausiidae</taxon>
        <taxon>Meganyctiphanes</taxon>
    </lineage>
</organism>
<evidence type="ECO:0000256" key="7">
    <source>
        <dbReference type="ARBA" id="ARBA00022803"/>
    </source>
</evidence>
<dbReference type="Proteomes" id="UP001497623">
    <property type="component" value="Unassembled WGS sequence"/>
</dbReference>
<dbReference type="Gene3D" id="1.25.40.10">
    <property type="entry name" value="Tetratricopeptide repeat domain"/>
    <property type="match status" value="1"/>
</dbReference>
<evidence type="ECO:0000256" key="8">
    <source>
        <dbReference type="ARBA" id="ARBA00023110"/>
    </source>
</evidence>
<dbReference type="InterPro" id="IPR011990">
    <property type="entry name" value="TPR-like_helical_dom_sf"/>
</dbReference>
<keyword evidence="5" id="KW-0597">Phosphoprotein</keyword>
<evidence type="ECO:0000256" key="6">
    <source>
        <dbReference type="ARBA" id="ARBA00022737"/>
    </source>
</evidence>
<keyword evidence="4" id="KW-0963">Cytoplasm</keyword>
<reference evidence="11 12" key="1">
    <citation type="submission" date="2024-05" db="EMBL/GenBank/DDBJ databases">
        <authorList>
            <person name="Wallberg A."/>
        </authorList>
    </citation>
    <scope>NUCLEOTIDE SEQUENCE [LARGE SCALE GENOMIC DNA]</scope>
</reference>
<sequence>MEGSSDGAGSSDMKTTTSLKITEKLEKARMYKQKGNDSFKQQQLKKAIQSYHSGLLYMKGINHDFLPSTNKILDPMAETRAPVVVSEEDKIHVQQLTADLHNNLAACLLKQEPVKYERVVECCKQVTELTPTNTKGWYRLGLAYYHLRDFQEAKTALMTANKLSNGQDMAVRRLLASVEQEVKKEDEKFNNMFKNRLL</sequence>
<dbReference type="EC" id="5.2.1.8" evidence="3"/>
<evidence type="ECO:0000256" key="3">
    <source>
        <dbReference type="ARBA" id="ARBA00013194"/>
    </source>
</evidence>
<comment type="caution">
    <text evidence="11">The sequence shown here is derived from an EMBL/GenBank/DDBJ whole genome shotgun (WGS) entry which is preliminary data.</text>
</comment>
<comment type="subcellular location">
    <subcellularLocation>
        <location evidence="2">Cytoplasm</location>
    </subcellularLocation>
</comment>
<dbReference type="Pfam" id="PF07719">
    <property type="entry name" value="TPR_2"/>
    <property type="match status" value="1"/>
</dbReference>
<evidence type="ECO:0000313" key="11">
    <source>
        <dbReference type="EMBL" id="CAL4084238.1"/>
    </source>
</evidence>
<evidence type="ECO:0000256" key="1">
    <source>
        <dbReference type="ARBA" id="ARBA00000971"/>
    </source>
</evidence>
<name>A0AAV2QJJ2_MEGNR</name>
<proteinExistence type="predicted"/>
<dbReference type="PANTHER" id="PTHR46512">
    <property type="entry name" value="PEPTIDYLPROLYL ISOMERASE"/>
    <property type="match status" value="1"/>
</dbReference>
<keyword evidence="9" id="KW-0413">Isomerase</keyword>
<evidence type="ECO:0000256" key="10">
    <source>
        <dbReference type="ARBA" id="ARBA00029569"/>
    </source>
</evidence>
<dbReference type="InterPro" id="IPR013105">
    <property type="entry name" value="TPR_2"/>
</dbReference>
<dbReference type="GO" id="GO:0003755">
    <property type="term" value="F:peptidyl-prolyl cis-trans isomerase activity"/>
    <property type="evidence" value="ECO:0007669"/>
    <property type="project" value="UniProtKB-EC"/>
</dbReference>
<protein>
    <recommendedName>
        <fullName evidence="3">peptidylprolyl isomerase</fullName>
        <ecNumber evidence="3">5.2.1.8</ecNumber>
    </recommendedName>
    <alternativeName>
        <fullName evidence="10">Rotamase</fullName>
    </alternativeName>
</protein>
<evidence type="ECO:0000256" key="5">
    <source>
        <dbReference type="ARBA" id="ARBA00022553"/>
    </source>
</evidence>
<dbReference type="AlphaFoldDB" id="A0AAV2QJJ2"/>
<dbReference type="PANTHER" id="PTHR46512:SF9">
    <property type="entry name" value="PEPTIDYLPROLYL ISOMERASE"/>
    <property type="match status" value="1"/>
</dbReference>
<evidence type="ECO:0000256" key="9">
    <source>
        <dbReference type="ARBA" id="ARBA00023235"/>
    </source>
</evidence>
<dbReference type="EMBL" id="CAXKWB010006757">
    <property type="protein sequence ID" value="CAL4084238.1"/>
    <property type="molecule type" value="Genomic_DNA"/>
</dbReference>
<comment type="catalytic activity">
    <reaction evidence="1">
        <text>[protein]-peptidylproline (omega=180) = [protein]-peptidylproline (omega=0)</text>
        <dbReference type="Rhea" id="RHEA:16237"/>
        <dbReference type="Rhea" id="RHEA-COMP:10747"/>
        <dbReference type="Rhea" id="RHEA-COMP:10748"/>
        <dbReference type="ChEBI" id="CHEBI:83833"/>
        <dbReference type="ChEBI" id="CHEBI:83834"/>
        <dbReference type="EC" id="5.2.1.8"/>
    </reaction>
</comment>
<evidence type="ECO:0000313" key="12">
    <source>
        <dbReference type="Proteomes" id="UP001497623"/>
    </source>
</evidence>
<dbReference type="SUPFAM" id="SSF48452">
    <property type="entry name" value="TPR-like"/>
    <property type="match status" value="1"/>
</dbReference>
<dbReference type="GO" id="GO:0005737">
    <property type="term" value="C:cytoplasm"/>
    <property type="evidence" value="ECO:0007669"/>
    <property type="project" value="UniProtKB-SubCell"/>
</dbReference>
<dbReference type="SMART" id="SM00028">
    <property type="entry name" value="TPR"/>
    <property type="match status" value="3"/>
</dbReference>
<evidence type="ECO:0000256" key="4">
    <source>
        <dbReference type="ARBA" id="ARBA00022490"/>
    </source>
</evidence>
<evidence type="ECO:0000256" key="2">
    <source>
        <dbReference type="ARBA" id="ARBA00004496"/>
    </source>
</evidence>
<keyword evidence="8" id="KW-0697">Rotamase</keyword>
<keyword evidence="7" id="KW-0802">TPR repeat</keyword>
<accession>A0AAV2QJJ2</accession>
<keyword evidence="6" id="KW-0677">Repeat</keyword>